<evidence type="ECO:0000313" key="2">
    <source>
        <dbReference type="EMBL" id="KAJ8307666.1"/>
    </source>
</evidence>
<protein>
    <submittedName>
        <fullName evidence="2">Uncharacterized protein</fullName>
    </submittedName>
</protein>
<keyword evidence="1" id="KW-1133">Transmembrane helix</keyword>
<gene>
    <name evidence="2" type="ORF">KUTeg_014780</name>
</gene>
<evidence type="ECO:0000313" key="3">
    <source>
        <dbReference type="Proteomes" id="UP001217089"/>
    </source>
</evidence>
<sequence length="143" mass="16241">MSAFLLVCLHDFLDHLDGIVAKVQKKIYGPVDDPLLGGFMDAFCDKEKIDDNRTCMPFICYVRCPSKIVNVISLWTILMVTNFSTMSLQGLVLYVMSCVIIITYEFVLGVVRVQDYFRAYYASVSISKTLVLPGALFYMRILL</sequence>
<reference evidence="2 3" key="1">
    <citation type="submission" date="2022-12" db="EMBL/GenBank/DDBJ databases">
        <title>Chromosome-level genome of Tegillarca granosa.</title>
        <authorList>
            <person name="Kim J."/>
        </authorList>
    </citation>
    <scope>NUCLEOTIDE SEQUENCE [LARGE SCALE GENOMIC DNA]</scope>
    <source>
        <strain evidence="2">Teg-2019</strain>
        <tissue evidence="2">Adductor muscle</tissue>
    </source>
</reference>
<keyword evidence="3" id="KW-1185">Reference proteome</keyword>
<dbReference type="Proteomes" id="UP001217089">
    <property type="component" value="Unassembled WGS sequence"/>
</dbReference>
<name>A0ABQ9ETH6_TEGGR</name>
<organism evidence="2 3">
    <name type="scientific">Tegillarca granosa</name>
    <name type="common">Malaysian cockle</name>
    <name type="synonym">Anadara granosa</name>
    <dbReference type="NCBI Taxonomy" id="220873"/>
    <lineage>
        <taxon>Eukaryota</taxon>
        <taxon>Metazoa</taxon>
        <taxon>Spiralia</taxon>
        <taxon>Lophotrochozoa</taxon>
        <taxon>Mollusca</taxon>
        <taxon>Bivalvia</taxon>
        <taxon>Autobranchia</taxon>
        <taxon>Pteriomorphia</taxon>
        <taxon>Arcoida</taxon>
        <taxon>Arcoidea</taxon>
        <taxon>Arcidae</taxon>
        <taxon>Tegillarca</taxon>
    </lineage>
</organism>
<feature type="transmembrane region" description="Helical" evidence="1">
    <location>
        <begin position="119"/>
        <end position="139"/>
    </location>
</feature>
<evidence type="ECO:0000256" key="1">
    <source>
        <dbReference type="SAM" id="Phobius"/>
    </source>
</evidence>
<comment type="caution">
    <text evidence="2">The sequence shown here is derived from an EMBL/GenBank/DDBJ whole genome shotgun (WGS) entry which is preliminary data.</text>
</comment>
<proteinExistence type="predicted"/>
<dbReference type="EMBL" id="JARBDR010000760">
    <property type="protein sequence ID" value="KAJ8307666.1"/>
    <property type="molecule type" value="Genomic_DNA"/>
</dbReference>
<feature type="transmembrane region" description="Helical" evidence="1">
    <location>
        <begin position="91"/>
        <end position="113"/>
    </location>
</feature>
<accession>A0ABQ9ETH6</accession>
<keyword evidence="1" id="KW-0472">Membrane</keyword>
<keyword evidence="1" id="KW-0812">Transmembrane</keyword>